<dbReference type="Gene3D" id="3.40.50.300">
    <property type="entry name" value="P-loop containing nucleotide triphosphate hydrolases"/>
    <property type="match status" value="1"/>
</dbReference>
<dbReference type="Proteomes" id="UP001162162">
    <property type="component" value="Unassembled WGS sequence"/>
</dbReference>
<proteinExistence type="predicted"/>
<name>A0AAV8XD86_9CUCU</name>
<evidence type="ECO:0000259" key="1">
    <source>
        <dbReference type="Pfam" id="PF01712"/>
    </source>
</evidence>
<dbReference type="InterPro" id="IPR027417">
    <property type="entry name" value="P-loop_NTPase"/>
</dbReference>
<dbReference type="PANTHER" id="PTHR10513:SF15">
    <property type="entry name" value="NADH DEHYDROGENASE [UBIQUINONE] 1 ALPHA SUBCOMPLEX SUBUNIT 10, MITOCHONDRIAL"/>
    <property type="match status" value="1"/>
</dbReference>
<evidence type="ECO:0000313" key="3">
    <source>
        <dbReference type="Proteomes" id="UP001162162"/>
    </source>
</evidence>
<dbReference type="PANTHER" id="PTHR10513">
    <property type="entry name" value="DEOXYNUCLEOSIDE KINASE"/>
    <property type="match status" value="1"/>
</dbReference>
<comment type="caution">
    <text evidence="2">The sequence shown here is derived from an EMBL/GenBank/DDBJ whole genome shotgun (WGS) entry which is preliminary data.</text>
</comment>
<dbReference type="GO" id="GO:0005739">
    <property type="term" value="C:mitochondrion"/>
    <property type="evidence" value="ECO:0007669"/>
    <property type="project" value="GOC"/>
</dbReference>
<sequence length="167" mass="18881">MANIVRITFKLLKANQNVKVIRPISSRAVKAKDDTPPKPKPWPYQEKGYTFLNYFDKTTSRLDENSKILVVEGPVASGKSKLAKQVAAELDMLLSQYVDALAHLLSTGQGVVLDRCVYSDFVFAESMYSQGYLSKLARSKYYEFRDCTIGELLRPHLVIYLDTPVPK</sequence>
<evidence type="ECO:0000313" key="2">
    <source>
        <dbReference type="EMBL" id="KAJ8935970.1"/>
    </source>
</evidence>
<dbReference type="InterPro" id="IPR031314">
    <property type="entry name" value="DNK_dom"/>
</dbReference>
<accession>A0AAV8XD86</accession>
<feature type="non-terminal residue" evidence="2">
    <location>
        <position position="167"/>
    </location>
</feature>
<organism evidence="2 3">
    <name type="scientific">Aromia moschata</name>
    <dbReference type="NCBI Taxonomy" id="1265417"/>
    <lineage>
        <taxon>Eukaryota</taxon>
        <taxon>Metazoa</taxon>
        <taxon>Ecdysozoa</taxon>
        <taxon>Arthropoda</taxon>
        <taxon>Hexapoda</taxon>
        <taxon>Insecta</taxon>
        <taxon>Pterygota</taxon>
        <taxon>Neoptera</taxon>
        <taxon>Endopterygota</taxon>
        <taxon>Coleoptera</taxon>
        <taxon>Polyphaga</taxon>
        <taxon>Cucujiformia</taxon>
        <taxon>Chrysomeloidea</taxon>
        <taxon>Cerambycidae</taxon>
        <taxon>Cerambycinae</taxon>
        <taxon>Callichromatini</taxon>
        <taxon>Aromia</taxon>
    </lineage>
</organism>
<protein>
    <recommendedName>
        <fullName evidence="1">Deoxynucleoside kinase domain-containing protein</fullName>
    </recommendedName>
</protein>
<keyword evidence="3" id="KW-1185">Reference proteome</keyword>
<dbReference type="SUPFAM" id="SSF52540">
    <property type="entry name" value="P-loop containing nucleoside triphosphate hydrolases"/>
    <property type="match status" value="1"/>
</dbReference>
<dbReference type="GO" id="GO:0006120">
    <property type="term" value="P:mitochondrial electron transport, NADH to ubiquinone"/>
    <property type="evidence" value="ECO:0007669"/>
    <property type="project" value="TreeGrafter"/>
</dbReference>
<dbReference type="EMBL" id="JAPWTK010000808">
    <property type="protein sequence ID" value="KAJ8935970.1"/>
    <property type="molecule type" value="Genomic_DNA"/>
</dbReference>
<feature type="domain" description="Deoxynucleoside kinase" evidence="1">
    <location>
        <begin position="94"/>
        <end position="166"/>
    </location>
</feature>
<dbReference type="AlphaFoldDB" id="A0AAV8XD86"/>
<dbReference type="Pfam" id="PF01712">
    <property type="entry name" value="dNK"/>
    <property type="match status" value="1"/>
</dbReference>
<reference evidence="2" key="1">
    <citation type="journal article" date="2023" name="Insect Mol. Biol.">
        <title>Genome sequencing provides insights into the evolution of gene families encoding plant cell wall-degrading enzymes in longhorned beetles.</title>
        <authorList>
            <person name="Shin N.R."/>
            <person name="Okamura Y."/>
            <person name="Kirsch R."/>
            <person name="Pauchet Y."/>
        </authorList>
    </citation>
    <scope>NUCLEOTIDE SEQUENCE</scope>
    <source>
        <strain evidence="2">AMC_N1</strain>
    </source>
</reference>
<dbReference type="InterPro" id="IPR050566">
    <property type="entry name" value="Deoxyribonucleoside_kinase"/>
</dbReference>
<gene>
    <name evidence="2" type="ORF">NQ318_014861</name>
</gene>